<reference evidence="2" key="1">
    <citation type="submission" date="2016-03" db="EMBL/GenBank/DDBJ databases">
        <title>Draft genome sequence of Rosellinia necatrix.</title>
        <authorList>
            <person name="Kanematsu S."/>
        </authorList>
    </citation>
    <scope>NUCLEOTIDE SEQUENCE [LARGE SCALE GENOMIC DNA]</scope>
    <source>
        <strain evidence="2">W97</strain>
    </source>
</reference>
<keyword evidence="3" id="KW-1185">Reference proteome</keyword>
<dbReference type="AlphaFoldDB" id="A0A1S8A5D0"/>
<sequence length="54" mass="5632">MATSSATASYTTGAPPMAPDLRQRVCEEHCPLQDITSEGARAGAWHFPGPSVSS</sequence>
<gene>
    <name evidence="2" type="ORF">SAMD00023353_0103910</name>
</gene>
<name>A0A1S8A5D0_ROSNE</name>
<accession>A0A1S8A5D0</accession>
<proteinExistence type="predicted"/>
<protein>
    <submittedName>
        <fullName evidence="2">Uncharacterized protein</fullName>
    </submittedName>
</protein>
<dbReference type="Proteomes" id="UP000054516">
    <property type="component" value="Unassembled WGS sequence"/>
</dbReference>
<organism evidence="2">
    <name type="scientific">Rosellinia necatrix</name>
    <name type="common">White root-rot fungus</name>
    <dbReference type="NCBI Taxonomy" id="77044"/>
    <lineage>
        <taxon>Eukaryota</taxon>
        <taxon>Fungi</taxon>
        <taxon>Dikarya</taxon>
        <taxon>Ascomycota</taxon>
        <taxon>Pezizomycotina</taxon>
        <taxon>Sordariomycetes</taxon>
        <taxon>Xylariomycetidae</taxon>
        <taxon>Xylariales</taxon>
        <taxon>Xylariaceae</taxon>
        <taxon>Rosellinia</taxon>
    </lineage>
</organism>
<dbReference type="EMBL" id="DF977446">
    <property type="protein sequence ID" value="GAW25095.1"/>
    <property type="molecule type" value="Genomic_DNA"/>
</dbReference>
<evidence type="ECO:0000313" key="2">
    <source>
        <dbReference type="EMBL" id="GAW25095.1"/>
    </source>
</evidence>
<evidence type="ECO:0000313" key="3">
    <source>
        <dbReference type="Proteomes" id="UP000054516"/>
    </source>
</evidence>
<feature type="compositionally biased region" description="Low complexity" evidence="1">
    <location>
        <begin position="1"/>
        <end position="14"/>
    </location>
</feature>
<feature type="region of interest" description="Disordered" evidence="1">
    <location>
        <begin position="1"/>
        <end position="21"/>
    </location>
</feature>
<evidence type="ECO:0000256" key="1">
    <source>
        <dbReference type="SAM" id="MobiDB-lite"/>
    </source>
</evidence>